<reference evidence="2" key="2">
    <citation type="submission" date="2025-09" db="UniProtKB">
        <authorList>
            <consortium name="Ensembl"/>
        </authorList>
    </citation>
    <scope>IDENTIFICATION</scope>
</reference>
<feature type="compositionally biased region" description="Polar residues" evidence="1">
    <location>
        <begin position="18"/>
        <end position="27"/>
    </location>
</feature>
<dbReference type="Ensembl" id="ENSCSRT00000012629.1">
    <property type="protein sequence ID" value="ENSCSRP00000012154.1"/>
    <property type="gene ID" value="ENSCSRG00000009108.1"/>
</dbReference>
<reference evidence="2" key="1">
    <citation type="submission" date="2025-08" db="UniProtKB">
        <authorList>
            <consortium name="Ensembl"/>
        </authorList>
    </citation>
    <scope>IDENTIFICATION</scope>
</reference>
<dbReference type="AlphaFoldDB" id="A0A8C3SCJ5"/>
<accession>A0A8C3SCJ5</accession>
<proteinExistence type="predicted"/>
<sequence length="209" mass="23099">MTVAVNEQNLEFQEHLPPSNNDVTDPSLNHGVGSLLHNSQLGQSLCLSKKAVSSPAQKFPSSFCIVSSTSKEQITTFKQEKILDKKEGEREQFSSELTNSQPDILCSVKVTPDCPTYPNVFESCGEDMHKADESKPSHSSQIEANQDTLNTKSNFLGLPLSLGFAFQLVDLFGSPGFPLESLLPDDYIVPLDWKTSKQIHLLWKTSVEV</sequence>
<evidence type="ECO:0000256" key="1">
    <source>
        <dbReference type="SAM" id="MobiDB-lite"/>
    </source>
</evidence>
<protein>
    <submittedName>
        <fullName evidence="2">Uncharacterized protein</fullName>
    </submittedName>
</protein>
<keyword evidence="3" id="KW-1185">Reference proteome</keyword>
<evidence type="ECO:0000313" key="3">
    <source>
        <dbReference type="Proteomes" id="UP000694403"/>
    </source>
</evidence>
<feature type="region of interest" description="Disordered" evidence="1">
    <location>
        <begin position="11"/>
        <end position="31"/>
    </location>
</feature>
<dbReference type="Proteomes" id="UP000694403">
    <property type="component" value="Unplaced"/>
</dbReference>
<evidence type="ECO:0000313" key="2">
    <source>
        <dbReference type="Ensembl" id="ENSCSRP00000012154.1"/>
    </source>
</evidence>
<name>A0A8C3SCJ5_CHESE</name>
<organism evidence="2 3">
    <name type="scientific">Chelydra serpentina</name>
    <name type="common">Snapping turtle</name>
    <name type="synonym">Testudo serpentina</name>
    <dbReference type="NCBI Taxonomy" id="8475"/>
    <lineage>
        <taxon>Eukaryota</taxon>
        <taxon>Metazoa</taxon>
        <taxon>Chordata</taxon>
        <taxon>Craniata</taxon>
        <taxon>Vertebrata</taxon>
        <taxon>Euteleostomi</taxon>
        <taxon>Archelosauria</taxon>
        <taxon>Testudinata</taxon>
        <taxon>Testudines</taxon>
        <taxon>Cryptodira</taxon>
        <taxon>Durocryptodira</taxon>
        <taxon>Americhelydia</taxon>
        <taxon>Chelydroidea</taxon>
        <taxon>Chelydridae</taxon>
        <taxon>Chelydra</taxon>
    </lineage>
</organism>